<keyword evidence="4 6" id="KW-0862">Zinc</keyword>
<feature type="zinc finger region" description="C3H1-type" evidence="6">
    <location>
        <begin position="987"/>
        <end position="1013"/>
    </location>
</feature>
<feature type="region of interest" description="Disordered" evidence="7">
    <location>
        <begin position="1"/>
        <end position="23"/>
    </location>
</feature>
<organism evidence="9">
    <name type="scientific">Salvia splendens</name>
    <name type="common">Scarlet sage</name>
    <dbReference type="NCBI Taxonomy" id="180675"/>
    <lineage>
        <taxon>Eukaryota</taxon>
        <taxon>Viridiplantae</taxon>
        <taxon>Streptophyta</taxon>
        <taxon>Embryophyta</taxon>
        <taxon>Tracheophyta</taxon>
        <taxon>Spermatophyta</taxon>
        <taxon>Magnoliopsida</taxon>
        <taxon>eudicotyledons</taxon>
        <taxon>Gunneridae</taxon>
        <taxon>Pentapetalae</taxon>
        <taxon>asterids</taxon>
        <taxon>lamiids</taxon>
        <taxon>Lamiales</taxon>
        <taxon>Lamiaceae</taxon>
        <taxon>Nepetoideae</taxon>
        <taxon>Mentheae</taxon>
        <taxon>Salviinae</taxon>
        <taxon>Salvia</taxon>
        <taxon>Salvia subgen. Calosphace</taxon>
        <taxon>core Calosphace</taxon>
    </lineage>
</organism>
<dbReference type="SMART" id="SM00356">
    <property type="entry name" value="ZnF_C3H1"/>
    <property type="match status" value="4"/>
</dbReference>
<accession>A0A8X8YN19</accession>
<feature type="compositionally biased region" description="Polar residues" evidence="7">
    <location>
        <begin position="465"/>
        <end position="485"/>
    </location>
</feature>
<reference evidence="9" key="2">
    <citation type="submission" date="2020-08" db="EMBL/GenBank/DDBJ databases">
        <title>Plant Genome Project.</title>
        <authorList>
            <person name="Zhang R.-G."/>
        </authorList>
    </citation>
    <scope>NUCLEOTIDE SEQUENCE</scope>
    <source>
        <strain evidence="9">Huo1</strain>
        <tissue evidence="9">Leaf</tissue>
    </source>
</reference>
<evidence type="ECO:0000256" key="5">
    <source>
        <dbReference type="ARBA" id="ARBA00023125"/>
    </source>
</evidence>
<keyword evidence="2" id="KW-0677">Repeat</keyword>
<evidence type="ECO:0000256" key="4">
    <source>
        <dbReference type="ARBA" id="ARBA00022833"/>
    </source>
</evidence>
<evidence type="ECO:0000256" key="3">
    <source>
        <dbReference type="ARBA" id="ARBA00022771"/>
    </source>
</evidence>
<dbReference type="Proteomes" id="UP000298416">
    <property type="component" value="Unassembled WGS sequence"/>
</dbReference>
<comment type="caution">
    <text evidence="9">The sequence shown here is derived from an EMBL/GenBank/DDBJ whole genome shotgun (WGS) entry which is preliminary data.</text>
</comment>
<feature type="region of interest" description="Disordered" evidence="7">
    <location>
        <begin position="394"/>
        <end position="430"/>
    </location>
</feature>
<reference evidence="9" key="1">
    <citation type="submission" date="2018-01" db="EMBL/GenBank/DDBJ databases">
        <authorList>
            <person name="Mao J.F."/>
        </authorList>
    </citation>
    <scope>NUCLEOTIDE SEQUENCE</scope>
    <source>
        <strain evidence="9">Huo1</strain>
        <tissue evidence="9">Leaf</tissue>
    </source>
</reference>
<feature type="domain" description="C3H1-type" evidence="8">
    <location>
        <begin position="987"/>
        <end position="1013"/>
    </location>
</feature>
<gene>
    <name evidence="9" type="ORF">SASPL_100789</name>
</gene>
<feature type="domain" description="C3H1-type" evidence="8">
    <location>
        <begin position="932"/>
        <end position="961"/>
    </location>
</feature>
<dbReference type="FunFam" id="4.10.1000.10:FF:000008">
    <property type="entry name" value="zinc finger CCCH domain-containing protein 3"/>
    <property type="match status" value="1"/>
</dbReference>
<dbReference type="GO" id="GO:0003677">
    <property type="term" value="F:DNA binding"/>
    <property type="evidence" value="ECO:0007669"/>
    <property type="project" value="UniProtKB-KW"/>
</dbReference>
<dbReference type="PANTHER" id="PTHR46156:SF1">
    <property type="entry name" value="ZINC FINGER CCCH DOMAIN-CONTAINING PROTEIN 3"/>
    <property type="match status" value="1"/>
</dbReference>
<evidence type="ECO:0000256" key="2">
    <source>
        <dbReference type="ARBA" id="ARBA00022737"/>
    </source>
</evidence>
<dbReference type="GO" id="GO:0005634">
    <property type="term" value="C:nucleus"/>
    <property type="evidence" value="ECO:0007669"/>
    <property type="project" value="TreeGrafter"/>
</dbReference>
<feature type="domain" description="C3H1-type" evidence="8">
    <location>
        <begin position="1014"/>
        <end position="1044"/>
    </location>
</feature>
<evidence type="ECO:0000256" key="1">
    <source>
        <dbReference type="ARBA" id="ARBA00022723"/>
    </source>
</evidence>
<keyword evidence="10" id="KW-1185">Reference proteome</keyword>
<dbReference type="PANTHER" id="PTHR46156">
    <property type="entry name" value="CCCH ZINGC FINGER"/>
    <property type="match status" value="1"/>
</dbReference>
<dbReference type="GO" id="GO:0008270">
    <property type="term" value="F:zinc ion binding"/>
    <property type="evidence" value="ECO:0007669"/>
    <property type="project" value="UniProtKB-KW"/>
</dbReference>
<keyword evidence="3 6" id="KW-0863">Zinc-finger</keyword>
<dbReference type="PROSITE" id="PS50103">
    <property type="entry name" value="ZF_C3H1"/>
    <property type="match status" value="3"/>
</dbReference>
<feature type="compositionally biased region" description="Low complexity" evidence="7">
    <location>
        <begin position="404"/>
        <end position="413"/>
    </location>
</feature>
<evidence type="ECO:0000256" key="6">
    <source>
        <dbReference type="PROSITE-ProRule" id="PRU00723"/>
    </source>
</evidence>
<feature type="compositionally biased region" description="Basic residues" evidence="7">
    <location>
        <begin position="9"/>
        <end position="23"/>
    </location>
</feature>
<dbReference type="FunFam" id="4.10.1000.10:FF:000022">
    <property type="entry name" value="Zinc finger CCCH domain-containing protein 7"/>
    <property type="match status" value="1"/>
</dbReference>
<feature type="zinc finger region" description="C3H1-type" evidence="6">
    <location>
        <begin position="1014"/>
        <end position="1044"/>
    </location>
</feature>
<name>A0A8X8YN19_SALSN</name>
<dbReference type="InterPro" id="IPR000571">
    <property type="entry name" value="Znf_CCCH"/>
</dbReference>
<dbReference type="Gene3D" id="4.10.1000.10">
    <property type="entry name" value="Zinc finger, CCCH-type"/>
    <property type="match status" value="1"/>
</dbReference>
<keyword evidence="1 6" id="KW-0479">Metal-binding</keyword>
<sequence length="1175" mass="131717">MDLPPPPPRFRHHHHHHHHHHLRRNPVYENENCTRGRVDDIRELPENWNRDLCWGATGVHRKVPEADRGDRDVIPENFELECDYDERRWDSRMVMTGRSCDLYRDPSFDDEMRRDSSRSSGVLSRLGNRQPELSENDLRFGWVLSRLGNRPPEYAEDDLSFGGVLSRLGSRKPEFADNIPSLGRFSGRLGTGSPMELAISSKSNALLANAIEVPSHSATESRDSAANQDIVSDYQFVSQETSPEHMDKGGTNQPLLGADSRMERYYHAIKVDACKPLVPKRKRKRNNLNTKPALKRKGNTLSTRSASSYVIRSVITRCSGHAEGLLTTTENADHVHQLRADGFAQQEHENFLSQENAGCGDSLGFNQDVNISNKYVHDKASVCDADRDAIKPVNLGHRKKQKLSSPRSSLSSISEDDTIADGSSKAPILEQHPTRPYLNCELSIGDRLLGSDDLGLIASGISCSDRNGPSASDSGDESTSASLSDTEMIRHSEKISNIKHVFADPKTSSLGKCLEAAVNKSQSNPGIPQSLHKDTSQVVKKLYPVHVTEPNATKEARPLQSSYMRKVLAPILKRMTWHLRYKTGDADALTLKRAGQVNTSETTMVLTENRNRNLLSCSPCNSEEPIPVSNPHSNDCPPKSLYVMEERIKSSPAPECRTDSVINSDCQSTAAEGNSGKKVIYVKRRSYQLVATSNSDDISILGVDNSQSRLSEGYYNNRENQLFRASPENDVKRANEYPTAYRLVSRSIILKISTRRQSGFAKNCRSSNQKLLVSRKRGAIYTRSTHGYSLRMSKVLSVGGSSLKWSKSIERNSRKAEEEATRAVAAAEKRKKEEKGTVHIASKSRNHVSRKWVPSVKMHPGERIFRIGSDRYKMDPTRRTLQRITGGFICPFISFSVICAGQFLVRDPKKRVRVLASEKVRWSLRTARLRLARKSKYCQFFTRFGKCNKDDWKCPYIHDPSKIVVCTKFLTGSCTNSTCKLTHKVIPERMQDCSYFLKGSCSNDDCPYRHVHVNPDSSVCENFLRGYCADGNEVLLCRKKHTYVCPASEATGVCPQASTCSLHHPKKKEMKPTIEQKVVRGRYFDGGLVGVNDWSSASAAVEKLSSKGKDDIVVHEGQFPDYISLELVPTPDSRLRRHCDDDDDPRPRGCSKVLDIVLSLPLLELSISAVWHLQI</sequence>
<proteinExistence type="predicted"/>
<evidence type="ECO:0000256" key="7">
    <source>
        <dbReference type="SAM" id="MobiDB-lite"/>
    </source>
</evidence>
<feature type="zinc finger region" description="C3H1-type" evidence="6">
    <location>
        <begin position="932"/>
        <end position="961"/>
    </location>
</feature>
<dbReference type="AlphaFoldDB" id="A0A8X8YN19"/>
<keyword evidence="5" id="KW-0238">DNA-binding</keyword>
<protein>
    <recommendedName>
        <fullName evidence="8">C3H1-type domain-containing protein</fullName>
    </recommendedName>
</protein>
<dbReference type="EMBL" id="PNBA02000001">
    <property type="protein sequence ID" value="KAG6435908.1"/>
    <property type="molecule type" value="Genomic_DNA"/>
</dbReference>
<evidence type="ECO:0000313" key="10">
    <source>
        <dbReference type="Proteomes" id="UP000298416"/>
    </source>
</evidence>
<evidence type="ECO:0000313" key="9">
    <source>
        <dbReference type="EMBL" id="KAG6435908.1"/>
    </source>
</evidence>
<evidence type="ECO:0000259" key="8">
    <source>
        <dbReference type="PROSITE" id="PS50103"/>
    </source>
</evidence>
<feature type="region of interest" description="Disordered" evidence="7">
    <location>
        <begin position="465"/>
        <end position="486"/>
    </location>
</feature>